<evidence type="ECO:0000313" key="4">
    <source>
        <dbReference type="EMBL" id="KAF5843868.1"/>
    </source>
</evidence>
<sequence>MLNMIAGRVQQVQQVQQQARCCAPARGVPGVRRGVVPFREQLRVGARRQHQLRAAATEAELDTGRVGGEDFYSLLGVSPQCSSVEVKAAYRSLMRDLHPDLALASQDEEMQSQAHTLAVLLNEIYDTLMDEEKRATYNALSGFATDNSINPFEDASFPRDQAFVDEVSCIGCGKCVRACQNTFEIEDSLYGRARVFNQHGDDVEDVQIAMEVCPVTCIHWVTLPQLSLLEVALAQMPRIDAFILQRSGGAGGNVFWEAYKAYERRRSAINEKATAAANSQQSRQKSGFTWPMGSSAGSSKMSQHTEEMRKQQQQQEPQPATGEERRIMNLAAIAARASRLWRQNGNSIRQPKASLEA</sequence>
<evidence type="ECO:0000259" key="2">
    <source>
        <dbReference type="PROSITE" id="PS50076"/>
    </source>
</evidence>
<feature type="domain" description="J" evidence="2">
    <location>
        <begin position="70"/>
        <end position="141"/>
    </location>
</feature>
<dbReference type="PANTHER" id="PTHR44579:SF2">
    <property type="entry name" value="OS01G0730500 PROTEIN"/>
    <property type="match status" value="1"/>
</dbReference>
<proteinExistence type="predicted"/>
<feature type="region of interest" description="Disordered" evidence="1">
    <location>
        <begin position="275"/>
        <end position="329"/>
    </location>
</feature>
<feature type="domain" description="4Fe-4S ferredoxin-type" evidence="3">
    <location>
        <begin position="160"/>
        <end position="188"/>
    </location>
</feature>
<dbReference type="PROSITE" id="PS50076">
    <property type="entry name" value="DNAJ_2"/>
    <property type="match status" value="1"/>
</dbReference>
<evidence type="ECO:0000313" key="5">
    <source>
        <dbReference type="Proteomes" id="UP000815325"/>
    </source>
</evidence>
<dbReference type="Pfam" id="PF13370">
    <property type="entry name" value="Fer4_13"/>
    <property type="match status" value="1"/>
</dbReference>
<comment type="caution">
    <text evidence="4">The sequence shown here is derived from an EMBL/GenBank/DDBJ whole genome shotgun (WGS) entry which is preliminary data.</text>
</comment>
<name>A0ABQ7HAJ0_DUNSA</name>
<dbReference type="Pfam" id="PF00226">
    <property type="entry name" value="DnaJ"/>
    <property type="match status" value="1"/>
</dbReference>
<evidence type="ECO:0000256" key="1">
    <source>
        <dbReference type="SAM" id="MobiDB-lite"/>
    </source>
</evidence>
<gene>
    <name evidence="4" type="ORF">DUNSADRAFT_5106</name>
</gene>
<dbReference type="CDD" id="cd06257">
    <property type="entry name" value="DnaJ"/>
    <property type="match status" value="1"/>
</dbReference>
<dbReference type="SUPFAM" id="SSF54862">
    <property type="entry name" value="4Fe-4S ferredoxins"/>
    <property type="match status" value="1"/>
</dbReference>
<organism evidence="4 5">
    <name type="scientific">Dunaliella salina</name>
    <name type="common">Green alga</name>
    <name type="synonym">Protococcus salinus</name>
    <dbReference type="NCBI Taxonomy" id="3046"/>
    <lineage>
        <taxon>Eukaryota</taxon>
        <taxon>Viridiplantae</taxon>
        <taxon>Chlorophyta</taxon>
        <taxon>core chlorophytes</taxon>
        <taxon>Chlorophyceae</taxon>
        <taxon>CS clade</taxon>
        <taxon>Chlamydomonadales</taxon>
        <taxon>Dunaliellaceae</taxon>
        <taxon>Dunaliella</taxon>
    </lineage>
</organism>
<keyword evidence="5" id="KW-1185">Reference proteome</keyword>
<dbReference type="Gene3D" id="3.30.70.20">
    <property type="match status" value="1"/>
</dbReference>
<feature type="compositionally biased region" description="Polar residues" evidence="1">
    <location>
        <begin position="276"/>
        <end position="287"/>
    </location>
</feature>
<dbReference type="InterPro" id="IPR017896">
    <property type="entry name" value="4Fe4S_Fe-S-bd"/>
</dbReference>
<dbReference type="PROSITE" id="PS51379">
    <property type="entry name" value="4FE4S_FER_2"/>
    <property type="match status" value="1"/>
</dbReference>
<dbReference type="Gene3D" id="1.10.287.110">
    <property type="entry name" value="DnaJ domain"/>
    <property type="match status" value="1"/>
</dbReference>
<dbReference type="SUPFAM" id="SSF46565">
    <property type="entry name" value="Chaperone J-domain"/>
    <property type="match status" value="1"/>
</dbReference>
<accession>A0ABQ7HAJ0</accession>
<dbReference type="PANTHER" id="PTHR44579">
    <property type="entry name" value="OS01G0730500 PROTEIN"/>
    <property type="match status" value="1"/>
</dbReference>
<dbReference type="InterPro" id="IPR036869">
    <property type="entry name" value="J_dom_sf"/>
</dbReference>
<evidence type="ECO:0000259" key="3">
    <source>
        <dbReference type="PROSITE" id="PS51379"/>
    </source>
</evidence>
<dbReference type="PRINTS" id="PR00625">
    <property type="entry name" value="JDOMAIN"/>
</dbReference>
<dbReference type="EMBL" id="MU069437">
    <property type="protein sequence ID" value="KAF5843868.1"/>
    <property type="molecule type" value="Genomic_DNA"/>
</dbReference>
<protein>
    <submittedName>
        <fullName evidence="4">Uncharacterized protein</fullName>
    </submittedName>
</protein>
<dbReference type="SMART" id="SM00271">
    <property type="entry name" value="DnaJ"/>
    <property type="match status" value="1"/>
</dbReference>
<dbReference type="Proteomes" id="UP000815325">
    <property type="component" value="Unassembled WGS sequence"/>
</dbReference>
<reference evidence="4" key="1">
    <citation type="submission" date="2017-08" db="EMBL/GenBank/DDBJ databases">
        <authorList>
            <person name="Polle J.E."/>
            <person name="Barry K."/>
            <person name="Cushman J."/>
            <person name="Schmutz J."/>
            <person name="Tran D."/>
            <person name="Hathwaick L.T."/>
            <person name="Yim W.C."/>
            <person name="Jenkins J."/>
            <person name="Mckie-Krisberg Z.M."/>
            <person name="Prochnik S."/>
            <person name="Lindquist E."/>
            <person name="Dockter R.B."/>
            <person name="Adam C."/>
            <person name="Molina H."/>
            <person name="Bunkerborg J."/>
            <person name="Jin E."/>
            <person name="Buchheim M."/>
            <person name="Magnuson J."/>
        </authorList>
    </citation>
    <scope>NUCLEOTIDE SEQUENCE</scope>
    <source>
        <strain evidence="4">CCAP 19/18</strain>
    </source>
</reference>
<dbReference type="InterPro" id="IPR001623">
    <property type="entry name" value="DnaJ_domain"/>
</dbReference>